<dbReference type="InterPro" id="IPR024523">
    <property type="entry name" value="DUF3793"/>
</dbReference>
<proteinExistence type="predicted"/>
<keyword evidence="2" id="KW-1185">Reference proteome</keyword>
<sequence>MDLFEMHLARYCAPTLLGAKAANLVSLDAQKVPALQGTVEAYNRQFAACGLAFTLLCECGRRSLLLVYRPALLARRLRRDGDVLARFGYAPGDTLDGHLARLRARLAQGGAFPHEIGLFLDYPADDVLAFVEKGGAGCKLCGYWKVYGDVEAARARFVCYDACRTCVLRAVEQGITLAQLLQAA</sequence>
<dbReference type="RefSeq" id="WP_349215030.1">
    <property type="nucleotide sequence ID" value="NZ_JBBMFA010000059.1"/>
</dbReference>
<dbReference type="EMBL" id="JBBMFA010000059">
    <property type="protein sequence ID" value="MEQ2519598.1"/>
    <property type="molecule type" value="Genomic_DNA"/>
</dbReference>
<organism evidence="1 2">
    <name type="scientific">Ruthenibacterium intestinale</name>
    <dbReference type="NCBI Taxonomy" id="3133163"/>
    <lineage>
        <taxon>Bacteria</taxon>
        <taxon>Bacillati</taxon>
        <taxon>Bacillota</taxon>
        <taxon>Clostridia</taxon>
        <taxon>Eubacteriales</taxon>
        <taxon>Oscillospiraceae</taxon>
        <taxon>Ruthenibacterium</taxon>
    </lineage>
</organism>
<evidence type="ECO:0000313" key="1">
    <source>
        <dbReference type="EMBL" id="MEQ2519598.1"/>
    </source>
</evidence>
<gene>
    <name evidence="1" type="ORF">WMO24_04020</name>
</gene>
<reference evidence="1 2" key="1">
    <citation type="submission" date="2024-03" db="EMBL/GenBank/DDBJ databases">
        <title>Human intestinal bacterial collection.</title>
        <authorList>
            <person name="Pauvert C."/>
            <person name="Hitch T.C.A."/>
            <person name="Clavel T."/>
        </authorList>
    </citation>
    <scope>NUCLEOTIDE SEQUENCE [LARGE SCALE GENOMIC DNA]</scope>
    <source>
        <strain evidence="1 2">CLA-JM-H11</strain>
    </source>
</reference>
<protein>
    <submittedName>
        <fullName evidence="1">DUF3793 family protein</fullName>
    </submittedName>
</protein>
<comment type="caution">
    <text evidence="1">The sequence shown here is derived from an EMBL/GenBank/DDBJ whole genome shotgun (WGS) entry which is preliminary data.</text>
</comment>
<evidence type="ECO:0000313" key="2">
    <source>
        <dbReference type="Proteomes" id="UP001477672"/>
    </source>
</evidence>
<dbReference type="Proteomes" id="UP001477672">
    <property type="component" value="Unassembled WGS sequence"/>
</dbReference>
<name>A0ABV1GDM9_9FIRM</name>
<dbReference type="Pfam" id="PF12672">
    <property type="entry name" value="DUF3793"/>
    <property type="match status" value="1"/>
</dbReference>
<accession>A0ABV1GDM9</accession>